<organism evidence="12 13">
    <name type="scientific">Faecalicatena contorta</name>
    <dbReference type="NCBI Taxonomy" id="39482"/>
    <lineage>
        <taxon>Bacteria</taxon>
        <taxon>Bacillati</taxon>
        <taxon>Bacillota</taxon>
        <taxon>Clostridia</taxon>
        <taxon>Lachnospirales</taxon>
        <taxon>Lachnospiraceae</taxon>
        <taxon>Faecalicatena</taxon>
    </lineage>
</organism>
<evidence type="ECO:0000259" key="11">
    <source>
        <dbReference type="PROSITE" id="PS50885"/>
    </source>
</evidence>
<keyword evidence="9" id="KW-1133">Transmembrane helix</keyword>
<keyword evidence="4" id="KW-0597">Phosphoprotein</keyword>
<feature type="domain" description="Histidine kinase" evidence="10">
    <location>
        <begin position="255"/>
        <end position="470"/>
    </location>
</feature>
<dbReference type="InterPro" id="IPR050736">
    <property type="entry name" value="Sensor_HK_Regulatory"/>
</dbReference>
<evidence type="ECO:0000313" key="12">
    <source>
        <dbReference type="EMBL" id="SUQ16269.1"/>
    </source>
</evidence>
<dbReference type="InterPro" id="IPR036097">
    <property type="entry name" value="HisK_dim/P_sf"/>
</dbReference>
<reference evidence="13" key="1">
    <citation type="submission" date="2017-07" db="EMBL/GenBank/DDBJ databases">
        <authorList>
            <person name="Varghese N."/>
            <person name="Submissions S."/>
        </authorList>
    </citation>
    <scope>NUCLEOTIDE SEQUENCE [LARGE SCALE GENOMIC DNA]</scope>
    <source>
        <strain evidence="13">NLAE-zl-C134</strain>
    </source>
</reference>
<keyword evidence="5" id="KW-0808">Transferase</keyword>
<dbReference type="FunFam" id="1.10.287.130:FF:000001">
    <property type="entry name" value="Two-component sensor histidine kinase"/>
    <property type="match status" value="1"/>
</dbReference>
<dbReference type="SUPFAM" id="SSF55874">
    <property type="entry name" value="ATPase domain of HSP90 chaperone/DNA topoisomerase II/histidine kinase"/>
    <property type="match status" value="1"/>
</dbReference>
<evidence type="ECO:0000256" key="7">
    <source>
        <dbReference type="ARBA" id="ARBA00023012"/>
    </source>
</evidence>
<dbReference type="InterPro" id="IPR036890">
    <property type="entry name" value="HATPase_C_sf"/>
</dbReference>
<comment type="subcellular location">
    <subcellularLocation>
        <location evidence="2">Membrane</location>
    </subcellularLocation>
</comment>
<dbReference type="Pfam" id="PF00512">
    <property type="entry name" value="HisKA"/>
    <property type="match status" value="1"/>
</dbReference>
<evidence type="ECO:0000256" key="4">
    <source>
        <dbReference type="ARBA" id="ARBA00022553"/>
    </source>
</evidence>
<evidence type="ECO:0000256" key="8">
    <source>
        <dbReference type="ARBA" id="ARBA00023136"/>
    </source>
</evidence>
<dbReference type="InterPro" id="IPR003594">
    <property type="entry name" value="HATPase_dom"/>
</dbReference>
<evidence type="ECO:0000256" key="1">
    <source>
        <dbReference type="ARBA" id="ARBA00000085"/>
    </source>
</evidence>
<keyword evidence="8 9" id="KW-0472">Membrane</keyword>
<evidence type="ECO:0000256" key="6">
    <source>
        <dbReference type="ARBA" id="ARBA00022777"/>
    </source>
</evidence>
<dbReference type="Gene3D" id="3.30.565.10">
    <property type="entry name" value="Histidine kinase-like ATPase, C-terminal domain"/>
    <property type="match status" value="1"/>
</dbReference>
<dbReference type="InterPro" id="IPR004358">
    <property type="entry name" value="Sig_transdc_His_kin-like_C"/>
</dbReference>
<name>A0A315ZMZ1_9FIRM</name>
<feature type="domain" description="HAMP" evidence="11">
    <location>
        <begin position="195"/>
        <end position="247"/>
    </location>
</feature>
<keyword evidence="6 12" id="KW-0418">Kinase</keyword>
<dbReference type="PROSITE" id="PS50885">
    <property type="entry name" value="HAMP"/>
    <property type="match status" value="1"/>
</dbReference>
<dbReference type="OrthoDB" id="9786919at2"/>
<comment type="catalytic activity">
    <reaction evidence="1">
        <text>ATP + protein L-histidine = ADP + protein N-phospho-L-histidine.</text>
        <dbReference type="EC" id="2.7.13.3"/>
    </reaction>
</comment>
<keyword evidence="9" id="KW-0812">Transmembrane</keyword>
<sequence length="470" mass="53363">MKVDLKGLKFKNWLYLMIFSALILLVLWALQFLFLSTFYMSMKTNEIVKIGEKVVDEYKNFDFNNIMSEYAFKNNLRITLLDKNGEIARGSDGFGMTMQPGLNHFPMGFFDRIEEEFSKTDDDHVHFSAETGTNEMSQIVYVAKVEGVRGDLNYLCIISPVPPIDSTTTVLSTQFIVITAIIFVLSLIIAQLISRKMSKPIIKLTKSAEKLAAGDMKVNFEGESYTEIYQLASTLNYATHELSKLDNYRKDFIANISHDLKTPLTIIKMYGEMIRDIGGENPDKQKAHSQQIVKEADWLSGMVNEILELSKLESGNAEIVKTEVDLSMCLKDTLSSFEVLSYREGYVFETDIDSHLYVQGSEQYLRRILYNLISNAVNYTGENKTIRVSLEDLGNKVRFTVTDFGNGIPADKLNNIWDRYYKSNEVHKRAVVGTGLGLSIVKNSLELHSAAYGVQSEEGKGSTFWFEMKK</sequence>
<dbReference type="SMART" id="SM00387">
    <property type="entry name" value="HATPase_c"/>
    <property type="match status" value="1"/>
</dbReference>
<dbReference type="CDD" id="cd00075">
    <property type="entry name" value="HATPase"/>
    <property type="match status" value="1"/>
</dbReference>
<dbReference type="PRINTS" id="PR00344">
    <property type="entry name" value="BCTRLSENSOR"/>
</dbReference>
<dbReference type="SMART" id="SM00304">
    <property type="entry name" value="HAMP"/>
    <property type="match status" value="1"/>
</dbReference>
<evidence type="ECO:0000256" key="3">
    <source>
        <dbReference type="ARBA" id="ARBA00012438"/>
    </source>
</evidence>
<dbReference type="EC" id="2.7.13.3" evidence="3"/>
<dbReference type="CDD" id="cd00082">
    <property type="entry name" value="HisKA"/>
    <property type="match status" value="1"/>
</dbReference>
<dbReference type="CDD" id="cd06225">
    <property type="entry name" value="HAMP"/>
    <property type="match status" value="1"/>
</dbReference>
<dbReference type="InterPro" id="IPR003660">
    <property type="entry name" value="HAMP_dom"/>
</dbReference>
<protein>
    <recommendedName>
        <fullName evidence="3">histidine kinase</fullName>
        <ecNumber evidence="3">2.7.13.3</ecNumber>
    </recommendedName>
</protein>
<feature type="transmembrane region" description="Helical" evidence="9">
    <location>
        <begin position="12"/>
        <end position="34"/>
    </location>
</feature>
<dbReference type="SUPFAM" id="SSF158472">
    <property type="entry name" value="HAMP domain-like"/>
    <property type="match status" value="1"/>
</dbReference>
<dbReference type="GO" id="GO:0000155">
    <property type="term" value="F:phosphorelay sensor kinase activity"/>
    <property type="evidence" value="ECO:0007669"/>
    <property type="project" value="InterPro"/>
</dbReference>
<accession>A0A315ZMZ1</accession>
<dbReference type="PANTHER" id="PTHR43711:SF1">
    <property type="entry name" value="HISTIDINE KINASE 1"/>
    <property type="match status" value="1"/>
</dbReference>
<dbReference type="Pfam" id="PF02518">
    <property type="entry name" value="HATPase_c"/>
    <property type="match status" value="1"/>
</dbReference>
<dbReference type="SMART" id="SM00388">
    <property type="entry name" value="HisKA"/>
    <property type="match status" value="1"/>
</dbReference>
<dbReference type="Pfam" id="PF00672">
    <property type="entry name" value="HAMP"/>
    <property type="match status" value="1"/>
</dbReference>
<dbReference type="PANTHER" id="PTHR43711">
    <property type="entry name" value="TWO-COMPONENT HISTIDINE KINASE"/>
    <property type="match status" value="1"/>
</dbReference>
<keyword evidence="13" id="KW-1185">Reference proteome</keyword>
<gene>
    <name evidence="12" type="ORF">SAMN05216529_12523</name>
</gene>
<evidence type="ECO:0000313" key="13">
    <source>
        <dbReference type="Proteomes" id="UP000254051"/>
    </source>
</evidence>
<dbReference type="Gene3D" id="6.10.340.10">
    <property type="match status" value="1"/>
</dbReference>
<dbReference type="Gene3D" id="1.10.287.130">
    <property type="match status" value="1"/>
</dbReference>
<keyword evidence="7" id="KW-0902">Two-component regulatory system</keyword>
<dbReference type="InterPro" id="IPR003661">
    <property type="entry name" value="HisK_dim/P_dom"/>
</dbReference>
<evidence type="ECO:0000256" key="5">
    <source>
        <dbReference type="ARBA" id="ARBA00022679"/>
    </source>
</evidence>
<dbReference type="EMBL" id="UHJJ01000025">
    <property type="protein sequence ID" value="SUQ16269.1"/>
    <property type="molecule type" value="Genomic_DNA"/>
</dbReference>
<evidence type="ECO:0000256" key="2">
    <source>
        <dbReference type="ARBA" id="ARBA00004370"/>
    </source>
</evidence>
<feature type="transmembrane region" description="Helical" evidence="9">
    <location>
        <begin position="175"/>
        <end position="193"/>
    </location>
</feature>
<dbReference type="FunFam" id="3.30.565.10:FF:000006">
    <property type="entry name" value="Sensor histidine kinase WalK"/>
    <property type="match status" value="1"/>
</dbReference>
<dbReference type="SUPFAM" id="SSF47384">
    <property type="entry name" value="Homodimeric domain of signal transducing histidine kinase"/>
    <property type="match status" value="1"/>
</dbReference>
<dbReference type="PROSITE" id="PS50109">
    <property type="entry name" value="HIS_KIN"/>
    <property type="match status" value="1"/>
</dbReference>
<dbReference type="GO" id="GO:0016020">
    <property type="term" value="C:membrane"/>
    <property type="evidence" value="ECO:0007669"/>
    <property type="project" value="UniProtKB-SubCell"/>
</dbReference>
<evidence type="ECO:0000259" key="10">
    <source>
        <dbReference type="PROSITE" id="PS50109"/>
    </source>
</evidence>
<evidence type="ECO:0000256" key="9">
    <source>
        <dbReference type="SAM" id="Phobius"/>
    </source>
</evidence>
<dbReference type="InterPro" id="IPR005467">
    <property type="entry name" value="His_kinase_dom"/>
</dbReference>
<dbReference type="AlphaFoldDB" id="A0A315ZMZ1"/>
<dbReference type="Proteomes" id="UP000254051">
    <property type="component" value="Unassembled WGS sequence"/>
</dbReference>
<proteinExistence type="predicted"/>